<name>A0A345YDJ9_9SPHN</name>
<accession>A0A345YDJ9</accession>
<reference evidence="4" key="1">
    <citation type="submission" date="2018-07" db="EMBL/GenBank/DDBJ databases">
        <title>Genome sequence of Erythrobacter strain YH-07, an antagonistic bacterium isolated from Yellow Sea.</title>
        <authorList>
            <person name="Tang T."/>
            <person name="Liu Q."/>
            <person name="Sun X."/>
        </authorList>
    </citation>
    <scope>NUCLEOTIDE SEQUENCE [LARGE SCALE GENOMIC DNA]</scope>
    <source>
        <strain evidence="4">YH-07</strain>
    </source>
</reference>
<evidence type="ECO:0000313" key="3">
    <source>
        <dbReference type="EMBL" id="AXK42001.1"/>
    </source>
</evidence>
<proteinExistence type="predicted"/>
<sequence>MRVHQFFDMSRKPLVGDLPDVPGNDARRARTVQRLQIGITGIVMMILLIGLASIVQDRAAETDATTVPAAAPTTEPTQAAPQNDPLVEAGVVPDLPVEPDVTATAIPTSGPQTEDDVPAAQN</sequence>
<feature type="transmembrane region" description="Helical" evidence="2">
    <location>
        <begin position="37"/>
        <end position="55"/>
    </location>
</feature>
<protein>
    <submittedName>
        <fullName evidence="3">Uncharacterized protein</fullName>
    </submittedName>
</protein>
<organism evidence="3 4">
    <name type="scientific">Erythrobacter aureus</name>
    <dbReference type="NCBI Taxonomy" id="2182384"/>
    <lineage>
        <taxon>Bacteria</taxon>
        <taxon>Pseudomonadati</taxon>
        <taxon>Pseudomonadota</taxon>
        <taxon>Alphaproteobacteria</taxon>
        <taxon>Sphingomonadales</taxon>
        <taxon>Erythrobacteraceae</taxon>
        <taxon>Erythrobacter/Porphyrobacter group</taxon>
        <taxon>Erythrobacter</taxon>
    </lineage>
</organism>
<feature type="region of interest" description="Disordered" evidence="1">
    <location>
        <begin position="60"/>
        <end position="122"/>
    </location>
</feature>
<dbReference type="Proteomes" id="UP000254508">
    <property type="component" value="Chromosome"/>
</dbReference>
<keyword evidence="4" id="KW-1185">Reference proteome</keyword>
<gene>
    <name evidence="3" type="ORF">DVR09_06275</name>
</gene>
<dbReference type="EMBL" id="CP031357">
    <property type="protein sequence ID" value="AXK42001.1"/>
    <property type="molecule type" value="Genomic_DNA"/>
</dbReference>
<keyword evidence="2" id="KW-0472">Membrane</keyword>
<evidence type="ECO:0000313" key="4">
    <source>
        <dbReference type="Proteomes" id="UP000254508"/>
    </source>
</evidence>
<evidence type="ECO:0000256" key="1">
    <source>
        <dbReference type="SAM" id="MobiDB-lite"/>
    </source>
</evidence>
<dbReference type="OrthoDB" id="7509339at2"/>
<evidence type="ECO:0000256" key="2">
    <source>
        <dbReference type="SAM" id="Phobius"/>
    </source>
</evidence>
<dbReference type="AlphaFoldDB" id="A0A345YDJ9"/>
<feature type="compositionally biased region" description="Low complexity" evidence="1">
    <location>
        <begin position="62"/>
        <end position="82"/>
    </location>
</feature>
<feature type="compositionally biased region" description="Acidic residues" evidence="1">
    <location>
        <begin position="113"/>
        <end position="122"/>
    </location>
</feature>
<dbReference type="KEGG" id="err:DVR09_06275"/>
<keyword evidence="2" id="KW-1133">Transmembrane helix</keyword>
<keyword evidence="2" id="KW-0812">Transmembrane</keyword>